<organism evidence="1 2">
    <name type="scientific">Pseudanabaena cinerea FACHB-1277</name>
    <dbReference type="NCBI Taxonomy" id="2949581"/>
    <lineage>
        <taxon>Bacteria</taxon>
        <taxon>Bacillati</taxon>
        <taxon>Cyanobacteriota</taxon>
        <taxon>Cyanophyceae</taxon>
        <taxon>Pseudanabaenales</taxon>
        <taxon>Pseudanabaenaceae</taxon>
        <taxon>Pseudanabaena</taxon>
        <taxon>Pseudanabaena cinerea</taxon>
    </lineage>
</organism>
<proteinExistence type="predicted"/>
<comment type="caution">
    <text evidence="1">The sequence shown here is derived from an EMBL/GenBank/DDBJ whole genome shotgun (WGS) entry which is preliminary data.</text>
</comment>
<accession>A0A926UQV1</accession>
<evidence type="ECO:0000313" key="1">
    <source>
        <dbReference type="EMBL" id="MBD2149429.1"/>
    </source>
</evidence>
<sequence>MTTISILPISGVSGEKSYRAIAGDKQWIGKTAGQALDGLTAQLAESEFGALLVIQNFNPDLFFSANQQKRLSELMDLWRVARDCGATLLLDQQAELDALVDAELQAATARTNALMQY</sequence>
<name>A0A926UQV1_9CYAN</name>
<dbReference type="AlphaFoldDB" id="A0A926UQV1"/>
<dbReference type="EMBL" id="JACJPY010000008">
    <property type="protein sequence ID" value="MBD2149429.1"/>
    <property type="molecule type" value="Genomic_DNA"/>
</dbReference>
<gene>
    <name evidence="1" type="ORF">H6F44_04705</name>
</gene>
<protein>
    <submittedName>
        <fullName evidence="1">Uncharacterized protein</fullName>
    </submittedName>
</protein>
<evidence type="ECO:0000313" key="2">
    <source>
        <dbReference type="Proteomes" id="UP000631421"/>
    </source>
</evidence>
<dbReference type="Proteomes" id="UP000631421">
    <property type="component" value="Unassembled WGS sequence"/>
</dbReference>
<reference evidence="1" key="2">
    <citation type="submission" date="2020-08" db="EMBL/GenBank/DDBJ databases">
        <authorList>
            <person name="Chen M."/>
            <person name="Teng W."/>
            <person name="Zhao L."/>
            <person name="Hu C."/>
            <person name="Zhou Y."/>
            <person name="Han B."/>
            <person name="Song L."/>
            <person name="Shu W."/>
        </authorList>
    </citation>
    <scope>NUCLEOTIDE SEQUENCE</scope>
    <source>
        <strain evidence="1">FACHB-1277</strain>
    </source>
</reference>
<keyword evidence="2" id="KW-1185">Reference proteome</keyword>
<reference evidence="1" key="1">
    <citation type="journal article" date="2015" name="ISME J.">
        <title>Draft Genome Sequence of Streptomyces incarnatus NRRL8089, which Produces the Nucleoside Antibiotic Sinefungin.</title>
        <authorList>
            <person name="Oshima K."/>
            <person name="Hattori M."/>
            <person name="Shimizu H."/>
            <person name="Fukuda K."/>
            <person name="Nemoto M."/>
            <person name="Inagaki K."/>
            <person name="Tamura T."/>
        </authorList>
    </citation>
    <scope>NUCLEOTIDE SEQUENCE</scope>
    <source>
        <strain evidence="1">FACHB-1277</strain>
    </source>
</reference>
<dbReference type="RefSeq" id="WP_190349795.1">
    <property type="nucleotide sequence ID" value="NZ_JACJPY010000008.1"/>
</dbReference>